<reference evidence="1" key="1">
    <citation type="submission" date="2017-02" db="EMBL/GenBank/DDBJ databases">
        <title>Complete genome sequences of Mycobacterium kansasii strains isolated from rhesus macaques.</title>
        <authorList>
            <person name="Panda A."/>
            <person name="Nagaraj S."/>
            <person name="Zhao X."/>
            <person name="Tettelin H."/>
            <person name="Detolla L.J."/>
        </authorList>
    </citation>
    <scope>NUCLEOTIDE SEQUENCE [LARGE SCALE GENOMIC DNA]</scope>
    <source>
        <strain evidence="1">11-3469</strain>
    </source>
</reference>
<accession>A0A1V3XZM3</accession>
<organism evidence="1">
    <name type="scientific">Mycobacterium kansasii</name>
    <dbReference type="NCBI Taxonomy" id="1768"/>
    <lineage>
        <taxon>Bacteria</taxon>
        <taxon>Bacillati</taxon>
        <taxon>Actinomycetota</taxon>
        <taxon>Actinomycetes</taxon>
        <taxon>Mycobacteriales</taxon>
        <taxon>Mycobacteriaceae</taxon>
        <taxon>Mycobacterium</taxon>
    </lineage>
</organism>
<protein>
    <submittedName>
        <fullName evidence="1">Uncharacterized protein</fullName>
    </submittedName>
</protein>
<gene>
    <name evidence="1" type="ORF">BZL29_1169</name>
</gene>
<evidence type="ECO:0000313" key="1">
    <source>
        <dbReference type="EMBL" id="OOK84508.1"/>
    </source>
</evidence>
<name>A0A1V3XZM3_MYCKA</name>
<comment type="caution">
    <text evidence="1">The sequence shown here is derived from an EMBL/GenBank/DDBJ whole genome shotgun (WGS) entry which is preliminary data.</text>
</comment>
<sequence>MVSSMTARAVCHASAAVSDTDTTDTTDTADTAALQLLAQRRLITSAARVTGA</sequence>
<dbReference type="AlphaFoldDB" id="A0A1V3XZM3"/>
<dbReference type="Proteomes" id="UP000188532">
    <property type="component" value="Unassembled WGS sequence"/>
</dbReference>
<dbReference type="EMBL" id="MVBN01000001">
    <property type="protein sequence ID" value="OOK84508.1"/>
    <property type="molecule type" value="Genomic_DNA"/>
</dbReference>
<proteinExistence type="predicted"/>